<gene>
    <name evidence="1" type="ORF">ACERZ8_14295</name>
</gene>
<accession>A0ABW8UV17</accession>
<proteinExistence type="predicted"/>
<dbReference type="Proteomes" id="UP001627408">
    <property type="component" value="Unassembled WGS sequence"/>
</dbReference>
<dbReference type="RefSeq" id="WP_407592829.1">
    <property type="nucleotide sequence ID" value="NZ_JBHDIY010000002.1"/>
</dbReference>
<evidence type="ECO:0000313" key="2">
    <source>
        <dbReference type="Proteomes" id="UP001627408"/>
    </source>
</evidence>
<evidence type="ECO:0000313" key="1">
    <source>
        <dbReference type="EMBL" id="MFL4470993.1"/>
    </source>
</evidence>
<sequence>MTYIKYAVAVIALVFLQACENPETYPVSGEDCGPNDPVLDLNAEDCTVPGV</sequence>
<reference evidence="1 2" key="1">
    <citation type="submission" date="2024-08" db="EMBL/GenBank/DDBJ databases">
        <title>Tateyamaria sp. nov., isolated from marine algae.</title>
        <authorList>
            <person name="Choi B.J."/>
            <person name="Kim J.M."/>
            <person name="Lee J.K."/>
            <person name="Choi D.G."/>
            <person name="Bayburt H."/>
            <person name="Baek J.H."/>
            <person name="Han D.M."/>
            <person name="Jeon C.O."/>
        </authorList>
    </citation>
    <scope>NUCLEOTIDE SEQUENCE [LARGE SCALE GENOMIC DNA]</scope>
    <source>
        <strain evidence="1 2">KMU-156</strain>
    </source>
</reference>
<protein>
    <submittedName>
        <fullName evidence="1">Uncharacterized protein</fullName>
    </submittedName>
</protein>
<keyword evidence="2" id="KW-1185">Reference proteome</keyword>
<comment type="caution">
    <text evidence="1">The sequence shown here is derived from an EMBL/GenBank/DDBJ whole genome shotgun (WGS) entry which is preliminary data.</text>
</comment>
<dbReference type="EMBL" id="JBHDIY010000002">
    <property type="protein sequence ID" value="MFL4470993.1"/>
    <property type="molecule type" value="Genomic_DNA"/>
</dbReference>
<dbReference type="PROSITE" id="PS51257">
    <property type="entry name" value="PROKAR_LIPOPROTEIN"/>
    <property type="match status" value="1"/>
</dbReference>
<organism evidence="1 2">
    <name type="scientific">Tateyamaria armeniaca</name>
    <dbReference type="NCBI Taxonomy" id="2518930"/>
    <lineage>
        <taxon>Bacteria</taxon>
        <taxon>Pseudomonadati</taxon>
        <taxon>Pseudomonadota</taxon>
        <taxon>Alphaproteobacteria</taxon>
        <taxon>Rhodobacterales</taxon>
        <taxon>Roseobacteraceae</taxon>
        <taxon>Tateyamaria</taxon>
    </lineage>
</organism>
<name>A0ABW8UV17_9RHOB</name>